<dbReference type="PANTHER" id="PTHR39518">
    <property type="entry name" value="UPF0215 PROTEIN MJ1150"/>
    <property type="match status" value="1"/>
</dbReference>
<dbReference type="AlphaFoldDB" id="A0A4P9VVN7"/>
<dbReference type="EMBL" id="NDXW01000001">
    <property type="protein sequence ID" value="RDH46432.1"/>
    <property type="molecule type" value="Genomic_DNA"/>
</dbReference>
<evidence type="ECO:0000313" key="2">
    <source>
        <dbReference type="Proteomes" id="UP000257039"/>
    </source>
</evidence>
<dbReference type="Gene3D" id="3.30.2170.10">
    <property type="entry name" value="archaeoglobus fulgidus dsm 4304 superfamily"/>
    <property type="match status" value="1"/>
</dbReference>
<dbReference type="PANTHER" id="PTHR39518:SF2">
    <property type="entry name" value="UPF0215 PROTEIN MJ1150"/>
    <property type="match status" value="1"/>
</dbReference>
<protein>
    <submittedName>
        <fullName evidence="1">DUF99 family protein</fullName>
    </submittedName>
</protein>
<accession>A0A4P9VVN7</accession>
<dbReference type="InterPro" id="IPR002802">
    <property type="entry name" value="Endo_dU"/>
</dbReference>
<dbReference type="Pfam" id="PF01949">
    <property type="entry name" value="Endo_dU"/>
    <property type="match status" value="1"/>
</dbReference>
<reference evidence="1 2" key="1">
    <citation type="submission" date="2017-04" db="EMBL/GenBank/DDBJ databases">
        <title>Draft genome sequence of Zooshikella ganghwensis VG4 isolated from Red Sea sediments.</title>
        <authorList>
            <person name="Rehman Z."/>
            <person name="Alam I."/>
            <person name="Kamau A."/>
            <person name="Bajic V."/>
            <person name="Leiknes T."/>
        </authorList>
    </citation>
    <scope>NUCLEOTIDE SEQUENCE [LARGE SCALE GENOMIC DNA]</scope>
    <source>
        <strain evidence="1 2">VG4</strain>
    </source>
</reference>
<comment type="caution">
    <text evidence="1">The sequence shown here is derived from an EMBL/GenBank/DDBJ whole genome shotgun (WGS) entry which is preliminary data.</text>
</comment>
<gene>
    <name evidence="1" type="ORF">B9G39_24905</name>
</gene>
<dbReference type="HAMAP" id="MF_00582">
    <property type="entry name" value="UPF0215"/>
    <property type="match status" value="1"/>
</dbReference>
<dbReference type="Proteomes" id="UP000257039">
    <property type="component" value="Unassembled WGS sequence"/>
</dbReference>
<dbReference type="PIRSF" id="PIRSF006380">
    <property type="entry name" value="UCP006380"/>
    <property type="match status" value="1"/>
</dbReference>
<proteinExistence type="inferred from homology"/>
<name>A0A4P9VVN7_9GAMM</name>
<evidence type="ECO:0000313" key="1">
    <source>
        <dbReference type="EMBL" id="RDH46432.1"/>
    </source>
</evidence>
<keyword evidence="2" id="KW-1185">Reference proteome</keyword>
<sequence length="195" mass="21649">MRPLEELLRLSKNIRAIGFDDAPFQKERGSSVNISGIICANTHFEGMLWGEATKDGVDATHVLINMLKNSKFYPQIHVVLTDGIAIGGFNIIDLPLLSADLQRPCIAIMRKLPDLERIDKALHVFSDYQERKKLLEDAGKIYKHDKLYFQVAGCSPMTAEKVIDKLIAQGNVPEVLRLAHLIGAAVKTGQSTNRA</sequence>
<organism evidence="1 2">
    <name type="scientific">Zooshikella ganghwensis</name>
    <dbReference type="NCBI Taxonomy" id="202772"/>
    <lineage>
        <taxon>Bacteria</taxon>
        <taxon>Pseudomonadati</taxon>
        <taxon>Pseudomonadota</taxon>
        <taxon>Gammaproteobacteria</taxon>
        <taxon>Oceanospirillales</taxon>
        <taxon>Zooshikellaceae</taxon>
        <taxon>Zooshikella</taxon>
    </lineage>
</organism>